<proteinExistence type="predicted"/>
<dbReference type="EMBL" id="BDUD01000001">
    <property type="protein sequence ID" value="GBG20467.1"/>
    <property type="molecule type" value="Genomic_DNA"/>
</dbReference>
<comment type="caution">
    <text evidence="1">The sequence shown here is derived from an EMBL/GenBank/DDBJ whole genome shotgun (WGS) entry which is preliminary data.</text>
</comment>
<keyword evidence="2" id="KW-1185">Reference proteome</keyword>
<name>A0A2R5FNW9_NOSCO</name>
<dbReference type="Proteomes" id="UP000245124">
    <property type="component" value="Unassembled WGS sequence"/>
</dbReference>
<evidence type="ECO:0000313" key="2">
    <source>
        <dbReference type="Proteomes" id="UP000245124"/>
    </source>
</evidence>
<protein>
    <submittedName>
        <fullName evidence="1">Uncharacterized protein</fullName>
    </submittedName>
</protein>
<evidence type="ECO:0000313" key="1">
    <source>
        <dbReference type="EMBL" id="GBG20467.1"/>
    </source>
</evidence>
<sequence>MYKKINFMPKITSIHIHTVKNKESGASMNTTVNSDILSSYSKKVNYLQSFDTAFIAYQMMGLSNFD</sequence>
<accession>A0A2R5FNW9</accession>
<gene>
    <name evidence="1" type="ORF">NIES4072_41460</name>
</gene>
<organism evidence="1 2">
    <name type="scientific">Nostoc commune NIES-4072</name>
    <dbReference type="NCBI Taxonomy" id="2005467"/>
    <lineage>
        <taxon>Bacteria</taxon>
        <taxon>Bacillati</taxon>
        <taxon>Cyanobacteriota</taxon>
        <taxon>Cyanophyceae</taxon>
        <taxon>Nostocales</taxon>
        <taxon>Nostocaceae</taxon>
        <taxon>Nostoc</taxon>
    </lineage>
</organism>
<dbReference type="AlphaFoldDB" id="A0A2R5FNW9"/>
<reference evidence="1 2" key="1">
    <citation type="submission" date="2017-06" db="EMBL/GenBank/DDBJ databases">
        <title>Genome sequencing of cyanobaciteial culture collection at National Institute for Environmental Studies (NIES).</title>
        <authorList>
            <person name="Hirose Y."/>
            <person name="Shimura Y."/>
            <person name="Fujisawa T."/>
            <person name="Nakamura Y."/>
            <person name="Kawachi M."/>
        </authorList>
    </citation>
    <scope>NUCLEOTIDE SEQUENCE [LARGE SCALE GENOMIC DNA]</scope>
    <source>
        <strain evidence="1 2">NIES-4072</strain>
    </source>
</reference>